<dbReference type="Proteomes" id="UP000242877">
    <property type="component" value="Unassembled WGS sequence"/>
</dbReference>
<proteinExistence type="predicted"/>
<dbReference type="OrthoDB" id="498204at2759"/>
<evidence type="ECO:0000313" key="4">
    <source>
        <dbReference type="Proteomes" id="UP000242877"/>
    </source>
</evidence>
<dbReference type="AlphaFoldDB" id="A0A167Z7G4"/>
<dbReference type="GO" id="GO:0042147">
    <property type="term" value="P:retrograde transport, endosome to Golgi"/>
    <property type="evidence" value="ECO:0007669"/>
    <property type="project" value="TreeGrafter"/>
</dbReference>
<accession>A0A167Z7G4</accession>
<dbReference type="InterPro" id="IPR036188">
    <property type="entry name" value="FAD/NAD-bd_sf"/>
</dbReference>
<feature type="compositionally biased region" description="Polar residues" evidence="1">
    <location>
        <begin position="145"/>
        <end position="155"/>
    </location>
</feature>
<dbReference type="PANTHER" id="PTHR13847">
    <property type="entry name" value="SARCOSINE DEHYDROGENASE-RELATED"/>
    <property type="match status" value="1"/>
</dbReference>
<dbReference type="GO" id="GO:0005829">
    <property type="term" value="C:cytosol"/>
    <property type="evidence" value="ECO:0007669"/>
    <property type="project" value="GOC"/>
</dbReference>
<organism evidence="3 4">
    <name type="scientific">Ascosphaera apis ARSEF 7405</name>
    <dbReference type="NCBI Taxonomy" id="392613"/>
    <lineage>
        <taxon>Eukaryota</taxon>
        <taxon>Fungi</taxon>
        <taxon>Dikarya</taxon>
        <taxon>Ascomycota</taxon>
        <taxon>Pezizomycotina</taxon>
        <taxon>Eurotiomycetes</taxon>
        <taxon>Eurotiomycetidae</taxon>
        <taxon>Onygenales</taxon>
        <taxon>Ascosphaeraceae</taxon>
        <taxon>Ascosphaera</taxon>
    </lineage>
</organism>
<dbReference type="VEuPathDB" id="FungiDB:AAP_02930"/>
<protein>
    <submittedName>
        <fullName evidence="3">FAD dependent oxidoreductase</fullName>
    </submittedName>
</protein>
<feature type="region of interest" description="Disordered" evidence="1">
    <location>
        <begin position="123"/>
        <end position="173"/>
    </location>
</feature>
<name>A0A167Z7G4_9EURO</name>
<comment type="caution">
    <text evidence="3">The sequence shown here is derived from an EMBL/GenBank/DDBJ whole genome shotgun (WGS) entry which is preliminary data.</text>
</comment>
<evidence type="ECO:0000256" key="1">
    <source>
        <dbReference type="SAM" id="MobiDB-lite"/>
    </source>
</evidence>
<dbReference type="Pfam" id="PF01266">
    <property type="entry name" value="DAO"/>
    <property type="match status" value="1"/>
</dbReference>
<sequence>MASASASSSSSSSRPSRGPERQIVIVGGGIIGCSTAYFLTRHPSYDPSLHKIVVIEASDIAAGASGKAGGLLALWAYPACIVPLSFKLHAELAKEHNGKDKWGYRVVNCGRLVANGKIFSDKKSDKKDKETKSGEENGKGVSGGSARSSGKTGRSASLDEAKRTASKRSGIPADLDWLDPESLKLYEAMDEPGSTAQVHPYYFTNTLMQLAQEKGAEVIKGRVVDIKYTAKEGVRSVTYHTKEDDQSVTIDADDVIVSAGPWTKNVLPQAPISTLRAHSIIIKPQVPISGYALFTEINLPPGFKGSKGRRMDTPEIYARPDNTVYACGEGDTTAPLPEYASDVVIEHSRCRDVVDSISSISNVLRSGEVIAHQACYLPNVSAPRGGPIVGPTEVRGLFIAAGHTCWGIQNGPGTGMLMAEFVFDGKAKSANIDSLHPKYYLRN</sequence>
<dbReference type="GO" id="GO:0005770">
    <property type="term" value="C:late endosome"/>
    <property type="evidence" value="ECO:0007669"/>
    <property type="project" value="TreeGrafter"/>
</dbReference>
<gene>
    <name evidence="3" type="ORF">AAP_02930</name>
</gene>
<dbReference type="InterPro" id="IPR006076">
    <property type="entry name" value="FAD-dep_OxRdtase"/>
</dbReference>
<feature type="domain" description="FAD dependent oxidoreductase" evidence="2">
    <location>
        <begin position="23"/>
        <end position="420"/>
    </location>
</feature>
<dbReference type="PANTHER" id="PTHR13847:SF150">
    <property type="entry name" value="OXIDOREDUCTASE TDA3-RELATED"/>
    <property type="match status" value="1"/>
</dbReference>
<dbReference type="Gene3D" id="3.30.9.10">
    <property type="entry name" value="D-Amino Acid Oxidase, subunit A, domain 2"/>
    <property type="match status" value="1"/>
</dbReference>
<dbReference type="EMBL" id="AZGZ01000011">
    <property type="protein sequence ID" value="KZZ92275.1"/>
    <property type="molecule type" value="Genomic_DNA"/>
</dbReference>
<dbReference type="Gene3D" id="3.50.50.60">
    <property type="entry name" value="FAD/NAD(P)-binding domain"/>
    <property type="match status" value="2"/>
</dbReference>
<evidence type="ECO:0000259" key="2">
    <source>
        <dbReference type="Pfam" id="PF01266"/>
    </source>
</evidence>
<feature type="compositionally biased region" description="Basic and acidic residues" evidence="1">
    <location>
        <begin position="123"/>
        <end position="138"/>
    </location>
</feature>
<evidence type="ECO:0000313" key="3">
    <source>
        <dbReference type="EMBL" id="KZZ92275.1"/>
    </source>
</evidence>
<dbReference type="SUPFAM" id="SSF51905">
    <property type="entry name" value="FAD/NAD(P)-binding domain"/>
    <property type="match status" value="1"/>
</dbReference>
<keyword evidence="4" id="KW-1185">Reference proteome</keyword>
<reference evidence="3 4" key="1">
    <citation type="journal article" date="2016" name="Genome Biol. Evol.">
        <title>Divergent and convergent evolution of fungal pathogenicity.</title>
        <authorList>
            <person name="Shang Y."/>
            <person name="Xiao G."/>
            <person name="Zheng P."/>
            <person name="Cen K."/>
            <person name="Zhan S."/>
            <person name="Wang C."/>
        </authorList>
    </citation>
    <scope>NUCLEOTIDE SEQUENCE [LARGE SCALE GENOMIC DNA]</scope>
    <source>
        <strain evidence="3 4">ARSEF 7405</strain>
    </source>
</reference>